<dbReference type="NCBIfam" id="TIGR00268">
    <property type="entry name" value="ATP-dependent sacrificial sulfur transferase LarE"/>
    <property type="match status" value="1"/>
</dbReference>
<organism evidence="1">
    <name type="scientific">marine sediment metagenome</name>
    <dbReference type="NCBI Taxonomy" id="412755"/>
    <lineage>
        <taxon>unclassified sequences</taxon>
        <taxon>metagenomes</taxon>
        <taxon>ecological metagenomes</taxon>
    </lineage>
</organism>
<comment type="caution">
    <text evidence="1">The sequence shown here is derived from an EMBL/GenBank/DDBJ whole genome shotgun (WGS) entry which is preliminary data.</text>
</comment>
<dbReference type="Gene3D" id="3.40.50.620">
    <property type="entry name" value="HUPs"/>
    <property type="match status" value="1"/>
</dbReference>
<name>A0A0F9LW29_9ZZZZ</name>
<evidence type="ECO:0008006" key="2">
    <source>
        <dbReference type="Google" id="ProtNLM"/>
    </source>
</evidence>
<dbReference type="InterPro" id="IPR052188">
    <property type="entry name" value="Ni-pincer_cofactor_biosynth"/>
</dbReference>
<dbReference type="InterPro" id="IPR014729">
    <property type="entry name" value="Rossmann-like_a/b/a_fold"/>
</dbReference>
<dbReference type="PANTHER" id="PTHR43169">
    <property type="entry name" value="EXSB FAMILY PROTEIN"/>
    <property type="match status" value="1"/>
</dbReference>
<dbReference type="PANTHER" id="PTHR43169:SF2">
    <property type="entry name" value="NAD_GMP SYNTHASE DOMAIN-CONTAINING PROTEIN"/>
    <property type="match status" value="1"/>
</dbReference>
<accession>A0A0F9LW29</accession>
<dbReference type="EMBL" id="LAZR01005512">
    <property type="protein sequence ID" value="KKM99309.1"/>
    <property type="molecule type" value="Genomic_DNA"/>
</dbReference>
<sequence length="271" mass="30786">MEEKLASLKRILSNMRSVLIAFSGGVDSTFLLKVARDVLKDKVVAVTASSESYPASELETAKEISRKLGVKHLIIETEELSNQNFAKNSPQRCYFCKTELFSRLNKIAKEQGLNYVADASNYDDLADFRPGMQAAQKLGIKSPLKEARFTKAEIRSFSYKMNLPTWDKPALACLASRIPYGIKITRKKLKRVDEGERFLRSLGIRQLRIRDHDGIARIEVAPEEMSLFWQKNMGRPVIKKLKELGYTYVTLDLEGYRTGSMNEVLKKGKPK</sequence>
<dbReference type="PIRSF" id="PIRSF006661">
    <property type="entry name" value="PP-lp_UCP006661"/>
    <property type="match status" value="1"/>
</dbReference>
<proteinExistence type="predicted"/>
<dbReference type="InterPro" id="IPR018317">
    <property type="entry name" value="QueC"/>
</dbReference>
<gene>
    <name evidence="1" type="ORF">LCGC14_1149160</name>
</gene>
<protein>
    <recommendedName>
        <fullName evidence="2">NAD/GMP synthase domain-containing protein</fullName>
    </recommendedName>
</protein>
<dbReference type="CDD" id="cd01990">
    <property type="entry name" value="LarE-like"/>
    <property type="match status" value="1"/>
</dbReference>
<reference evidence="1" key="1">
    <citation type="journal article" date="2015" name="Nature">
        <title>Complex archaea that bridge the gap between prokaryotes and eukaryotes.</title>
        <authorList>
            <person name="Spang A."/>
            <person name="Saw J.H."/>
            <person name="Jorgensen S.L."/>
            <person name="Zaremba-Niedzwiedzka K."/>
            <person name="Martijn J."/>
            <person name="Lind A.E."/>
            <person name="van Eijk R."/>
            <person name="Schleper C."/>
            <person name="Guy L."/>
            <person name="Ettema T.J."/>
        </authorList>
    </citation>
    <scope>NUCLEOTIDE SEQUENCE</scope>
</reference>
<dbReference type="Pfam" id="PF06508">
    <property type="entry name" value="QueC"/>
    <property type="match status" value="1"/>
</dbReference>
<dbReference type="SUPFAM" id="SSF52402">
    <property type="entry name" value="Adenine nucleotide alpha hydrolases-like"/>
    <property type="match status" value="1"/>
</dbReference>
<dbReference type="InterPro" id="IPR005232">
    <property type="entry name" value="LarE"/>
</dbReference>
<dbReference type="AlphaFoldDB" id="A0A0F9LW29"/>
<evidence type="ECO:0000313" key="1">
    <source>
        <dbReference type="EMBL" id="KKM99309.1"/>
    </source>
</evidence>
<dbReference type="GO" id="GO:0016783">
    <property type="term" value="F:sulfurtransferase activity"/>
    <property type="evidence" value="ECO:0007669"/>
    <property type="project" value="InterPro"/>
</dbReference>